<proteinExistence type="predicted"/>
<organism evidence="2 3">
    <name type="scientific">Tetradesmus obliquus</name>
    <name type="common">Green alga</name>
    <name type="synonym">Acutodesmus obliquus</name>
    <dbReference type="NCBI Taxonomy" id="3088"/>
    <lineage>
        <taxon>Eukaryota</taxon>
        <taxon>Viridiplantae</taxon>
        <taxon>Chlorophyta</taxon>
        <taxon>core chlorophytes</taxon>
        <taxon>Chlorophyceae</taxon>
        <taxon>CS clade</taxon>
        <taxon>Sphaeropleales</taxon>
        <taxon>Scenedesmaceae</taxon>
        <taxon>Tetradesmus</taxon>
    </lineage>
</organism>
<gene>
    <name evidence="2" type="ORF">OEZ85_007166</name>
</gene>
<dbReference type="EMBL" id="CP126211">
    <property type="protein sequence ID" value="WIA13600.1"/>
    <property type="molecule type" value="Genomic_DNA"/>
</dbReference>
<feature type="compositionally biased region" description="Low complexity" evidence="1">
    <location>
        <begin position="81"/>
        <end position="109"/>
    </location>
</feature>
<name>A0ABY8TWX5_TETOB</name>
<reference evidence="2 3" key="1">
    <citation type="submission" date="2023-05" db="EMBL/GenBank/DDBJ databases">
        <title>A 100% complete, gapless, phased diploid assembly of the Scenedesmus obliquus UTEX 3031 genome.</title>
        <authorList>
            <person name="Biondi T.C."/>
            <person name="Hanschen E.R."/>
            <person name="Kwon T."/>
            <person name="Eng W."/>
            <person name="Kruse C.P.S."/>
            <person name="Koehler S.I."/>
            <person name="Kunde Y."/>
            <person name="Gleasner C.D."/>
            <person name="You Mak K.T."/>
            <person name="Polle J."/>
            <person name="Hovde B.T."/>
            <person name="Starkenburg S.R."/>
        </authorList>
    </citation>
    <scope>NUCLEOTIDE SEQUENCE [LARGE SCALE GENOMIC DNA]</scope>
    <source>
        <strain evidence="2 3">DOE0152z</strain>
    </source>
</reference>
<evidence type="ECO:0000313" key="2">
    <source>
        <dbReference type="EMBL" id="WIA13600.1"/>
    </source>
</evidence>
<protein>
    <submittedName>
        <fullName evidence="2">Uncharacterized protein</fullName>
    </submittedName>
</protein>
<keyword evidence="3" id="KW-1185">Reference proteome</keyword>
<feature type="compositionally biased region" description="Low complexity" evidence="1">
    <location>
        <begin position="117"/>
        <end position="126"/>
    </location>
</feature>
<accession>A0ABY8TWX5</accession>
<evidence type="ECO:0000313" key="3">
    <source>
        <dbReference type="Proteomes" id="UP001244341"/>
    </source>
</evidence>
<sequence length="202" mass="20422">MGFPRHRGQIVICAASDKDGRKQPEASTPLIRAVKQLAGASALAAVTLAAVVLRDKVTSPIIPPLLPRVERLLPDAPGSNPPSATAAARASTVPAAAAGTDQNALAPAPTADPPPTSTSTAAAAAPTKRPVAAAVLRAVVRPVWGTATLPLRLLDLMLFPDGELISALPQQEQRLTAAGPPGPAAAAAALLHLARRPTITAC</sequence>
<feature type="region of interest" description="Disordered" evidence="1">
    <location>
        <begin position="73"/>
        <end position="126"/>
    </location>
</feature>
<evidence type="ECO:0000256" key="1">
    <source>
        <dbReference type="SAM" id="MobiDB-lite"/>
    </source>
</evidence>
<dbReference type="Proteomes" id="UP001244341">
    <property type="component" value="Chromosome 4b"/>
</dbReference>